<dbReference type="PROSITE" id="PS51257">
    <property type="entry name" value="PROKAR_LIPOPROTEIN"/>
    <property type="match status" value="1"/>
</dbReference>
<accession>A0ABV6ZXL6</accession>
<dbReference type="Pfam" id="PF03009">
    <property type="entry name" value="GDPD"/>
    <property type="match status" value="1"/>
</dbReference>
<proteinExistence type="predicted"/>
<protein>
    <submittedName>
        <fullName evidence="2">Glycerophosphodiester phosphodiesterase family protein</fullName>
    </submittedName>
</protein>
<dbReference type="EMBL" id="JBHRSV010000016">
    <property type="protein sequence ID" value="MFC2926137.1"/>
    <property type="molecule type" value="Genomic_DNA"/>
</dbReference>
<organism evidence="2 3">
    <name type="scientific">Hyphobacterium vulgare</name>
    <dbReference type="NCBI Taxonomy" id="1736751"/>
    <lineage>
        <taxon>Bacteria</taxon>
        <taxon>Pseudomonadati</taxon>
        <taxon>Pseudomonadota</taxon>
        <taxon>Alphaproteobacteria</taxon>
        <taxon>Maricaulales</taxon>
        <taxon>Maricaulaceae</taxon>
        <taxon>Hyphobacterium</taxon>
    </lineage>
</organism>
<dbReference type="Proteomes" id="UP001595379">
    <property type="component" value="Unassembled WGS sequence"/>
</dbReference>
<name>A0ABV6ZXL6_9PROT</name>
<dbReference type="InterPro" id="IPR017946">
    <property type="entry name" value="PLC-like_Pdiesterase_TIM-brl"/>
</dbReference>
<gene>
    <name evidence="2" type="ORF">ACFOOR_08460</name>
</gene>
<dbReference type="RefSeq" id="WP_343164455.1">
    <property type="nucleotide sequence ID" value="NZ_JBHRSV010000016.1"/>
</dbReference>
<sequence>MTHFARPAAITLCLLLAACGGDGSGDGTQPAAGASAGAPARNQTEVARLLDCARVEGVTLISAHRGGPGPGRPENSLAAIRHAAQAGAAFAEIDLARTAEGAIVLMHDDTLERTTTGTGTVADTYLGDLRRYRLVDPDGNETGEIVPTLDEAFALALEAGIFLQLDLKDVAPEDAARIASDVGQAGRSLIIAYTVEDGRAARNAVAGIGLSLGVEDPATLEATGIGTDGLFAWLGGGVPSAALDDRFADIGVETGAHAFREEETGQTDYAAWRAAGVEVLAVDDVIAATGALGAVRTHCPEIFE</sequence>
<dbReference type="InterPro" id="IPR030395">
    <property type="entry name" value="GP_PDE_dom"/>
</dbReference>
<dbReference type="PANTHER" id="PTHR46320:SF1">
    <property type="entry name" value="GLYCEROPHOSPHODIESTER PHOSPHODIESTERASE 1"/>
    <property type="match status" value="1"/>
</dbReference>
<dbReference type="PROSITE" id="PS51704">
    <property type="entry name" value="GP_PDE"/>
    <property type="match status" value="1"/>
</dbReference>
<dbReference type="Gene3D" id="3.20.20.190">
    <property type="entry name" value="Phosphatidylinositol (PI) phosphodiesterase"/>
    <property type="match status" value="1"/>
</dbReference>
<dbReference type="CDD" id="cd08566">
    <property type="entry name" value="GDPD_AtGDE_like"/>
    <property type="match status" value="1"/>
</dbReference>
<feature type="domain" description="GP-PDE" evidence="1">
    <location>
        <begin position="59"/>
        <end position="292"/>
    </location>
</feature>
<dbReference type="SUPFAM" id="SSF51695">
    <property type="entry name" value="PLC-like phosphodiesterases"/>
    <property type="match status" value="1"/>
</dbReference>
<evidence type="ECO:0000259" key="1">
    <source>
        <dbReference type="PROSITE" id="PS51704"/>
    </source>
</evidence>
<evidence type="ECO:0000313" key="3">
    <source>
        <dbReference type="Proteomes" id="UP001595379"/>
    </source>
</evidence>
<evidence type="ECO:0000313" key="2">
    <source>
        <dbReference type="EMBL" id="MFC2926137.1"/>
    </source>
</evidence>
<dbReference type="PANTHER" id="PTHR46320">
    <property type="entry name" value="GLYCEROPHOSPHODIESTER PHOSPHODIESTERASE 1"/>
    <property type="match status" value="1"/>
</dbReference>
<keyword evidence="3" id="KW-1185">Reference proteome</keyword>
<comment type="caution">
    <text evidence="2">The sequence shown here is derived from an EMBL/GenBank/DDBJ whole genome shotgun (WGS) entry which is preliminary data.</text>
</comment>
<reference evidence="3" key="1">
    <citation type="journal article" date="2019" name="Int. J. Syst. Evol. Microbiol.">
        <title>The Global Catalogue of Microorganisms (GCM) 10K type strain sequencing project: providing services to taxonomists for standard genome sequencing and annotation.</title>
        <authorList>
            <consortium name="The Broad Institute Genomics Platform"/>
            <consortium name="The Broad Institute Genome Sequencing Center for Infectious Disease"/>
            <person name="Wu L."/>
            <person name="Ma J."/>
        </authorList>
    </citation>
    <scope>NUCLEOTIDE SEQUENCE [LARGE SCALE GENOMIC DNA]</scope>
    <source>
        <strain evidence="3">KCTC 52487</strain>
    </source>
</reference>